<protein>
    <submittedName>
        <fullName evidence="2">Uncharacterized protein</fullName>
    </submittedName>
</protein>
<dbReference type="EMBL" id="JASJQH010007034">
    <property type="protein sequence ID" value="KAK9719841.1"/>
    <property type="molecule type" value="Genomic_DNA"/>
</dbReference>
<organism evidence="2 3">
    <name type="scientific">Basidiobolus ranarum</name>
    <dbReference type="NCBI Taxonomy" id="34480"/>
    <lineage>
        <taxon>Eukaryota</taxon>
        <taxon>Fungi</taxon>
        <taxon>Fungi incertae sedis</taxon>
        <taxon>Zoopagomycota</taxon>
        <taxon>Entomophthoromycotina</taxon>
        <taxon>Basidiobolomycetes</taxon>
        <taxon>Basidiobolales</taxon>
        <taxon>Basidiobolaceae</taxon>
        <taxon>Basidiobolus</taxon>
    </lineage>
</organism>
<evidence type="ECO:0000256" key="1">
    <source>
        <dbReference type="SAM" id="SignalP"/>
    </source>
</evidence>
<feature type="chain" id="PRO_5047049276" evidence="1">
    <location>
        <begin position="24"/>
        <end position="284"/>
    </location>
</feature>
<reference evidence="2 3" key="1">
    <citation type="submission" date="2023-04" db="EMBL/GenBank/DDBJ databases">
        <title>Genome of Basidiobolus ranarum AG-B5.</title>
        <authorList>
            <person name="Stajich J.E."/>
            <person name="Carter-House D."/>
            <person name="Gryganskyi A."/>
        </authorList>
    </citation>
    <scope>NUCLEOTIDE SEQUENCE [LARGE SCALE GENOMIC DNA]</scope>
    <source>
        <strain evidence="2 3">AG-B5</strain>
    </source>
</reference>
<proteinExistence type="predicted"/>
<evidence type="ECO:0000313" key="3">
    <source>
        <dbReference type="Proteomes" id="UP001479436"/>
    </source>
</evidence>
<gene>
    <name evidence="2" type="ORF">K7432_004549</name>
</gene>
<dbReference type="Proteomes" id="UP001479436">
    <property type="component" value="Unassembled WGS sequence"/>
</dbReference>
<feature type="signal peptide" evidence="1">
    <location>
        <begin position="1"/>
        <end position="23"/>
    </location>
</feature>
<keyword evidence="1" id="KW-0732">Signal</keyword>
<sequence length="284" mass="30960">MAYKVQKLTWCLLALSFSASVRSQSTATVEYPFMTLTLYIDPELATATIPAHTQRDTVPGFVTTDTLMAATLTEMDGGITRTVPGAVLTRSNPDITIIQSIPVQTATRELWYLTATETIQKKSATYTLTSGQTLDYYTVTGPTFGNSYIYTIIESFNQRQVIRTIPGPTLTYTVADQDPETFTENGVLSTHYDNPVTIVETMGETRITRNIAPDTSTIIRTGTLSYTPTSSVSISVSTATVMMTRDGTTVTVSPTFISAPTKCIPKPKKCTTKPNECPPETNNA</sequence>
<comment type="caution">
    <text evidence="2">The sequence shown here is derived from an EMBL/GenBank/DDBJ whole genome shotgun (WGS) entry which is preliminary data.</text>
</comment>
<evidence type="ECO:0000313" key="2">
    <source>
        <dbReference type="EMBL" id="KAK9719841.1"/>
    </source>
</evidence>
<keyword evidence="3" id="KW-1185">Reference proteome</keyword>
<name>A0ABR2W4Q0_9FUNG</name>
<accession>A0ABR2W4Q0</accession>